<dbReference type="KEGG" id="smai:EXU30_05005"/>
<keyword evidence="2" id="KW-1185">Reference proteome</keyword>
<gene>
    <name evidence="1" type="ORF">EXU30_05005</name>
</gene>
<dbReference type="AlphaFoldDB" id="A0A411PF12"/>
<evidence type="ECO:0008006" key="3">
    <source>
        <dbReference type="Google" id="ProtNLM"/>
    </source>
</evidence>
<proteinExistence type="predicted"/>
<protein>
    <recommendedName>
        <fullName evidence="3">Transporter substrate-binding domain-containing protein</fullName>
    </recommendedName>
</protein>
<sequence length="282" mass="31652">MLAIIVLSGVCSAALAHTVESGKNSHPKTQDALKAVVMGVFSDGSLDISEIEPMSILDMLHVHSDGMLNFSHNQVSLNRGWLELSKRENACMFNKLKTPEREKVAYYSQYPITLYPPLRLIVLKQQRHLFPEVIDLDTLKDWQLGLIGVSASRAYGKVIDEKIALSDMPFFKREGGDSSRKLIDMLVKGRVNAVIEYSDFAASYVEDNDLPQQVSSIAIKQVNQASAGYFVCSKTEYGLKLIKQVDAAMSRKAFQQEFFDIHKRFASVDDTAVLEKALEFYF</sequence>
<dbReference type="OrthoDB" id="5760642at2"/>
<dbReference type="Gene3D" id="3.40.190.10">
    <property type="entry name" value="Periplasmic binding protein-like II"/>
    <property type="match status" value="2"/>
</dbReference>
<dbReference type="RefSeq" id="WP_130598106.1">
    <property type="nucleotide sequence ID" value="NZ_CP036200.1"/>
</dbReference>
<organism evidence="1 2">
    <name type="scientific">Shewanella maritima</name>
    <dbReference type="NCBI Taxonomy" id="2520507"/>
    <lineage>
        <taxon>Bacteria</taxon>
        <taxon>Pseudomonadati</taxon>
        <taxon>Pseudomonadota</taxon>
        <taxon>Gammaproteobacteria</taxon>
        <taxon>Alteromonadales</taxon>
        <taxon>Shewanellaceae</taxon>
        <taxon>Shewanella</taxon>
    </lineage>
</organism>
<evidence type="ECO:0000313" key="1">
    <source>
        <dbReference type="EMBL" id="QBF82133.1"/>
    </source>
</evidence>
<accession>A0A411PF12</accession>
<dbReference type="Proteomes" id="UP000291106">
    <property type="component" value="Chromosome"/>
</dbReference>
<reference evidence="1 2" key="1">
    <citation type="submission" date="2019-02" db="EMBL/GenBank/DDBJ databases">
        <title>Shewanella sp. D4-2 isolated from Dokdo Island.</title>
        <authorList>
            <person name="Baek K."/>
        </authorList>
    </citation>
    <scope>NUCLEOTIDE SEQUENCE [LARGE SCALE GENOMIC DNA]</scope>
    <source>
        <strain evidence="1 2">D4-2</strain>
    </source>
</reference>
<name>A0A411PF12_9GAMM</name>
<evidence type="ECO:0000313" key="2">
    <source>
        <dbReference type="Proteomes" id="UP000291106"/>
    </source>
</evidence>
<dbReference type="SUPFAM" id="SSF53850">
    <property type="entry name" value="Periplasmic binding protein-like II"/>
    <property type="match status" value="1"/>
</dbReference>
<dbReference type="EMBL" id="CP036200">
    <property type="protein sequence ID" value="QBF82133.1"/>
    <property type="molecule type" value="Genomic_DNA"/>
</dbReference>